<reference evidence="2 3" key="1">
    <citation type="submission" date="2019-03" db="EMBL/GenBank/DDBJ databases">
        <title>Three New Species of Nocardioides, Nocardioides euryhalodurans sp. nov., Nocardioides seonyuensis sp. nov. and Nocardioides eburneoflavus sp. nov., Iolated from Soil.</title>
        <authorList>
            <person name="Roh S.G."/>
            <person name="Lee C."/>
            <person name="Kim M.-K."/>
            <person name="Kim S.B."/>
        </authorList>
    </citation>
    <scope>NUCLEOTIDE SEQUENCE [LARGE SCALE GENOMIC DNA]</scope>
    <source>
        <strain evidence="2 3">MMS17-SY117</strain>
    </source>
</reference>
<proteinExistence type="predicted"/>
<dbReference type="RefSeq" id="WP_135074204.1">
    <property type="nucleotide sequence ID" value="NZ_CP038267.1"/>
</dbReference>
<feature type="region of interest" description="Disordered" evidence="1">
    <location>
        <begin position="38"/>
        <end position="61"/>
    </location>
</feature>
<dbReference type="AlphaFoldDB" id="A0A4P7GI72"/>
<accession>A0A4P7GI72</accession>
<dbReference type="InterPro" id="IPR014229">
    <property type="entry name" value="Spore_YtfJ"/>
</dbReference>
<evidence type="ECO:0000256" key="1">
    <source>
        <dbReference type="SAM" id="MobiDB-lite"/>
    </source>
</evidence>
<sequence>MDLDELMSTARESLTVRRVFGDPVERGGLTVIPAASVTGGLGGGKGTDPKGQEGEGGGFGMSGRPAGVFVIGDGQVTWRPALDANRAFTVVGLVVAAYLLTRPRLARARSAHAATSAGAPAADD</sequence>
<evidence type="ECO:0000313" key="3">
    <source>
        <dbReference type="Proteomes" id="UP000294894"/>
    </source>
</evidence>
<dbReference type="Pfam" id="PF09579">
    <property type="entry name" value="Spore_YtfJ"/>
    <property type="match status" value="1"/>
</dbReference>
<gene>
    <name evidence="2" type="ORF">EXE57_03935</name>
</gene>
<evidence type="ECO:0000313" key="2">
    <source>
        <dbReference type="EMBL" id="QBR91513.1"/>
    </source>
</evidence>
<name>A0A4P7GI72_9ACTN</name>
<keyword evidence="3" id="KW-1185">Reference proteome</keyword>
<dbReference type="OrthoDB" id="3830295at2"/>
<dbReference type="KEGG" id="noy:EXE57_03935"/>
<dbReference type="EMBL" id="CP038267">
    <property type="protein sequence ID" value="QBR91513.1"/>
    <property type="molecule type" value="Genomic_DNA"/>
</dbReference>
<organism evidence="2 3">
    <name type="scientific">Nocardioides euryhalodurans</name>
    <dbReference type="NCBI Taxonomy" id="2518370"/>
    <lineage>
        <taxon>Bacteria</taxon>
        <taxon>Bacillati</taxon>
        <taxon>Actinomycetota</taxon>
        <taxon>Actinomycetes</taxon>
        <taxon>Propionibacteriales</taxon>
        <taxon>Nocardioidaceae</taxon>
        <taxon>Nocardioides</taxon>
    </lineage>
</organism>
<dbReference type="Proteomes" id="UP000294894">
    <property type="component" value="Chromosome"/>
</dbReference>
<protein>
    <submittedName>
        <fullName evidence="2">Sporulation protein</fullName>
    </submittedName>
</protein>